<protein>
    <submittedName>
        <fullName evidence="1">Uncharacterized protein</fullName>
    </submittedName>
</protein>
<sequence>MGVKTGECDTKEKISTHNVLDLVINIIKDSNISVDTDASLPYNHKVRLISYISKHRRGHGDPILEDVQQQQPPNSS</sequence>
<accession>A0A419PFC4</accession>
<dbReference type="AlphaFoldDB" id="A0A419PFC4"/>
<evidence type="ECO:0000313" key="2">
    <source>
        <dbReference type="Proteomes" id="UP000286415"/>
    </source>
</evidence>
<reference evidence="1 2" key="2">
    <citation type="journal article" date="2021" name="Genomics">
        <title>High-quality reference genome for Clonorchis sinensis.</title>
        <authorList>
            <person name="Young N.D."/>
            <person name="Stroehlein A.J."/>
            <person name="Kinkar L."/>
            <person name="Wang T."/>
            <person name="Sohn W.M."/>
            <person name="Chang B.C.H."/>
            <person name="Kaur P."/>
            <person name="Weisz D."/>
            <person name="Dudchenko O."/>
            <person name="Aiden E.L."/>
            <person name="Korhonen P.K."/>
            <person name="Gasser R.B."/>
        </authorList>
    </citation>
    <scope>NUCLEOTIDE SEQUENCE [LARGE SCALE GENOMIC DNA]</scope>
    <source>
        <strain evidence="1">Cs-k2</strain>
    </source>
</reference>
<proteinExistence type="predicted"/>
<evidence type="ECO:0000313" key="1">
    <source>
        <dbReference type="EMBL" id="KAG5453174.1"/>
    </source>
</evidence>
<name>A0A419PFC4_CLOSI</name>
<organism evidence="1 2">
    <name type="scientific">Clonorchis sinensis</name>
    <name type="common">Chinese liver fluke</name>
    <dbReference type="NCBI Taxonomy" id="79923"/>
    <lineage>
        <taxon>Eukaryota</taxon>
        <taxon>Metazoa</taxon>
        <taxon>Spiralia</taxon>
        <taxon>Lophotrochozoa</taxon>
        <taxon>Platyhelminthes</taxon>
        <taxon>Trematoda</taxon>
        <taxon>Digenea</taxon>
        <taxon>Opisthorchiida</taxon>
        <taxon>Opisthorchiata</taxon>
        <taxon>Opisthorchiidae</taxon>
        <taxon>Clonorchis</taxon>
    </lineage>
</organism>
<comment type="caution">
    <text evidence="1">The sequence shown here is derived from an EMBL/GenBank/DDBJ whole genome shotgun (WGS) entry which is preliminary data.</text>
</comment>
<gene>
    <name evidence="1" type="ORF">CSKR_110622</name>
</gene>
<dbReference type="InParanoid" id="A0A419PFC4"/>
<dbReference type="Proteomes" id="UP000286415">
    <property type="component" value="Unassembled WGS sequence"/>
</dbReference>
<dbReference type="EMBL" id="NIRI02000013">
    <property type="protein sequence ID" value="KAG5453174.1"/>
    <property type="molecule type" value="Genomic_DNA"/>
</dbReference>
<keyword evidence="2" id="KW-1185">Reference proteome</keyword>
<reference evidence="1 2" key="1">
    <citation type="journal article" date="2018" name="Biotechnol. Adv.">
        <title>Improved genomic resources and new bioinformatic workflow for the carcinogenic parasite Clonorchis sinensis: Biotechnological implications.</title>
        <authorList>
            <person name="Wang D."/>
            <person name="Korhonen P.K."/>
            <person name="Gasser R.B."/>
            <person name="Young N.D."/>
        </authorList>
    </citation>
    <scope>NUCLEOTIDE SEQUENCE [LARGE SCALE GENOMIC DNA]</scope>
    <source>
        <strain evidence="1">Cs-k2</strain>
    </source>
</reference>